<dbReference type="PANTHER" id="PTHR43179:SF12">
    <property type="entry name" value="GALACTOFURANOSYLTRANSFERASE GLFT2"/>
    <property type="match status" value="1"/>
</dbReference>
<gene>
    <name evidence="6" type="ORF">D0501_00035</name>
</gene>
<dbReference type="SUPFAM" id="SSF53448">
    <property type="entry name" value="Nucleotide-diphospho-sugar transferases"/>
    <property type="match status" value="1"/>
</dbReference>
<dbReference type="PANTHER" id="PTHR43179">
    <property type="entry name" value="RHAMNOSYLTRANSFERASE WBBL"/>
    <property type="match status" value="1"/>
</dbReference>
<dbReference type="Gene3D" id="3.90.550.10">
    <property type="entry name" value="Spore Coat Polysaccharide Biosynthesis Protein SpsA, Chain A"/>
    <property type="match status" value="1"/>
</dbReference>
<protein>
    <submittedName>
        <fullName evidence="6">Glycosyltransferase</fullName>
    </submittedName>
</protein>
<dbReference type="RefSeq" id="WP_261656139.1">
    <property type="nucleotide sequence ID" value="NZ_QVOV01000001.1"/>
</dbReference>
<sequence length="286" mass="33059">MKPSKILKKYSVNIVLVTYNPNIADLFKNIRQSIDGVDSVILVDNASTPDIQTELYDYSLRNEKIKFLPMQNNNGIGAAQNEAIRFVSSHKNDEEQFLLFFDQDSYLTNMQIYDLTQHFIEESKETPNLALLGVKTNDDDTVSGRQFVKHIISSGSLTTLTIFKKIGFFDEELFIDFIDFAWCWKAEKLGYRLMVDNSMLLHHQTSGHLPTIFGKGIDKPSRLYYVYRNVIISLKRYNTSFLFSFKWYTHLFLKAIFQLIFAGERMYRGKMILSGIFDGLNGKTGK</sequence>
<evidence type="ECO:0000259" key="5">
    <source>
        <dbReference type="Pfam" id="PF00535"/>
    </source>
</evidence>
<proteinExistence type="inferred from homology"/>
<keyword evidence="7" id="KW-1185">Reference proteome</keyword>
<comment type="similarity">
    <text evidence="2">Belongs to the glycosyltransferase 2 family.</text>
</comment>
<evidence type="ECO:0000256" key="2">
    <source>
        <dbReference type="ARBA" id="ARBA00006739"/>
    </source>
</evidence>
<name>A0ABT2NSX7_9LACO</name>
<reference evidence="6 7" key="1">
    <citation type="submission" date="2018-08" db="EMBL/GenBank/DDBJ databases">
        <title>Draft genome sequences of Leuconostoc spp. and Weissella spp. with biocontrol potential.</title>
        <authorList>
            <person name="Lo R."/>
            <person name="Ho V.T.T."/>
            <person name="Turner M.S."/>
        </authorList>
    </citation>
    <scope>NUCLEOTIDE SEQUENCE [LARGE SCALE GENOMIC DNA]</scope>
    <source>
        <strain evidence="6 7">733</strain>
    </source>
</reference>
<dbReference type="InterPro" id="IPR029044">
    <property type="entry name" value="Nucleotide-diphossugar_trans"/>
</dbReference>
<dbReference type="Proteomes" id="UP001525857">
    <property type="component" value="Unassembled WGS sequence"/>
</dbReference>
<evidence type="ECO:0000256" key="4">
    <source>
        <dbReference type="ARBA" id="ARBA00022679"/>
    </source>
</evidence>
<keyword evidence="3" id="KW-0328">Glycosyltransferase</keyword>
<evidence type="ECO:0000313" key="6">
    <source>
        <dbReference type="EMBL" id="MCT8388494.1"/>
    </source>
</evidence>
<organism evidence="6 7">
    <name type="scientific">Leuconostoc holzapfelii</name>
    <dbReference type="NCBI Taxonomy" id="434464"/>
    <lineage>
        <taxon>Bacteria</taxon>
        <taxon>Bacillati</taxon>
        <taxon>Bacillota</taxon>
        <taxon>Bacilli</taxon>
        <taxon>Lactobacillales</taxon>
        <taxon>Lactobacillaceae</taxon>
        <taxon>Leuconostoc</taxon>
    </lineage>
</organism>
<keyword evidence="4" id="KW-0808">Transferase</keyword>
<evidence type="ECO:0000313" key="7">
    <source>
        <dbReference type="Proteomes" id="UP001525857"/>
    </source>
</evidence>
<comment type="pathway">
    <text evidence="1">Cell wall biogenesis; cell wall polysaccharide biosynthesis.</text>
</comment>
<feature type="domain" description="Glycosyltransferase 2-like" evidence="5">
    <location>
        <begin position="14"/>
        <end position="127"/>
    </location>
</feature>
<dbReference type="EMBL" id="QVOV01000001">
    <property type="protein sequence ID" value="MCT8388494.1"/>
    <property type="molecule type" value="Genomic_DNA"/>
</dbReference>
<accession>A0ABT2NSX7</accession>
<comment type="caution">
    <text evidence="6">The sequence shown here is derived from an EMBL/GenBank/DDBJ whole genome shotgun (WGS) entry which is preliminary data.</text>
</comment>
<dbReference type="InterPro" id="IPR001173">
    <property type="entry name" value="Glyco_trans_2-like"/>
</dbReference>
<evidence type="ECO:0000256" key="1">
    <source>
        <dbReference type="ARBA" id="ARBA00004776"/>
    </source>
</evidence>
<evidence type="ECO:0000256" key="3">
    <source>
        <dbReference type="ARBA" id="ARBA00022676"/>
    </source>
</evidence>
<dbReference type="Pfam" id="PF00535">
    <property type="entry name" value="Glycos_transf_2"/>
    <property type="match status" value="1"/>
</dbReference>